<evidence type="ECO:0000313" key="7">
    <source>
        <dbReference type="Proteomes" id="UP000799536"/>
    </source>
</evidence>
<dbReference type="PANTHER" id="PTHR10272">
    <property type="entry name" value="PLATELET-ACTIVATING FACTOR ACETYLHYDROLASE"/>
    <property type="match status" value="1"/>
</dbReference>
<accession>A0A9P4JQM2</accession>
<dbReference type="EMBL" id="ML993931">
    <property type="protein sequence ID" value="KAF2202601.1"/>
    <property type="molecule type" value="Genomic_DNA"/>
</dbReference>
<keyword evidence="3" id="KW-0442">Lipid degradation</keyword>
<dbReference type="Pfam" id="PF03403">
    <property type="entry name" value="PAF-AH_p_II"/>
    <property type="match status" value="2"/>
</dbReference>
<dbReference type="OrthoDB" id="2363873at2759"/>
<evidence type="ECO:0000256" key="5">
    <source>
        <dbReference type="SAM" id="SignalP"/>
    </source>
</evidence>
<name>A0A9P4JQM2_9PLEO</name>
<feature type="chain" id="PRO_5040176269" description="1-alkyl-2-acetylglycerophosphocholine esterase" evidence="5">
    <location>
        <begin position="29"/>
        <end position="386"/>
    </location>
</feature>
<evidence type="ECO:0000256" key="3">
    <source>
        <dbReference type="ARBA" id="ARBA00022963"/>
    </source>
</evidence>
<dbReference type="Proteomes" id="UP000799536">
    <property type="component" value="Unassembled WGS sequence"/>
</dbReference>
<organism evidence="6 7">
    <name type="scientific">Delitschia confertaspora ATCC 74209</name>
    <dbReference type="NCBI Taxonomy" id="1513339"/>
    <lineage>
        <taxon>Eukaryota</taxon>
        <taxon>Fungi</taxon>
        <taxon>Dikarya</taxon>
        <taxon>Ascomycota</taxon>
        <taxon>Pezizomycotina</taxon>
        <taxon>Dothideomycetes</taxon>
        <taxon>Pleosporomycetidae</taxon>
        <taxon>Pleosporales</taxon>
        <taxon>Delitschiaceae</taxon>
        <taxon>Delitschia</taxon>
    </lineage>
</organism>
<keyword evidence="7" id="KW-1185">Reference proteome</keyword>
<sequence length="386" mass="42989">MNRFSHVARPRALSLSTLLFFLAFYANGKILIPPPEGKYAVSMSSTKLVDPSRTDPYDPNHGQRAVMVSLFYPVPIKECEQTCIIDYMPPTTARYLDAVTLQYGVPNGTYEQFQLEVCCKRSERRTPAPDTKVVLFSHGLYSSRQWYNSLVQHIASAGYAVVSIDHPYDALVVEFPDGSYILNETIVSGSPDNDDGSYAKGMEVRAADSKFVLNQLGNATVVQELLPEAECGFQVKKAAMFGHSYGGATSIRMVQTDKRIIGALDLDGQVFGNPSDIHRPVFLFGRTDHNRSTERTWGTYWDYFKDWRREFDIGGGATHLTFGDLVLLTNLAGIPPIDILGTMDGARAIQITSTYVAAFLDFVFKGKKNPILDGNSNEFPEITRFE</sequence>
<dbReference type="Gene3D" id="3.40.50.1820">
    <property type="entry name" value="alpha/beta hydrolase"/>
    <property type="match status" value="1"/>
</dbReference>
<dbReference type="SUPFAM" id="SSF53474">
    <property type="entry name" value="alpha/beta-Hydrolases"/>
    <property type="match status" value="1"/>
</dbReference>
<evidence type="ECO:0000313" key="6">
    <source>
        <dbReference type="EMBL" id="KAF2202601.1"/>
    </source>
</evidence>
<evidence type="ECO:0000256" key="2">
    <source>
        <dbReference type="ARBA" id="ARBA00022801"/>
    </source>
</evidence>
<reference evidence="6" key="1">
    <citation type="journal article" date="2020" name="Stud. Mycol.">
        <title>101 Dothideomycetes genomes: a test case for predicting lifestyles and emergence of pathogens.</title>
        <authorList>
            <person name="Haridas S."/>
            <person name="Albert R."/>
            <person name="Binder M."/>
            <person name="Bloem J."/>
            <person name="Labutti K."/>
            <person name="Salamov A."/>
            <person name="Andreopoulos B."/>
            <person name="Baker S."/>
            <person name="Barry K."/>
            <person name="Bills G."/>
            <person name="Bluhm B."/>
            <person name="Cannon C."/>
            <person name="Castanera R."/>
            <person name="Culley D."/>
            <person name="Daum C."/>
            <person name="Ezra D."/>
            <person name="Gonzalez J."/>
            <person name="Henrissat B."/>
            <person name="Kuo A."/>
            <person name="Liang C."/>
            <person name="Lipzen A."/>
            <person name="Lutzoni F."/>
            <person name="Magnuson J."/>
            <person name="Mondo S."/>
            <person name="Nolan M."/>
            <person name="Ohm R."/>
            <person name="Pangilinan J."/>
            <person name="Park H.-J."/>
            <person name="Ramirez L."/>
            <person name="Alfaro M."/>
            <person name="Sun H."/>
            <person name="Tritt A."/>
            <person name="Yoshinaga Y."/>
            <person name="Zwiers L.-H."/>
            <person name="Turgeon B."/>
            <person name="Goodwin S."/>
            <person name="Spatafora J."/>
            <person name="Crous P."/>
            <person name="Grigoriev I."/>
        </authorList>
    </citation>
    <scope>NUCLEOTIDE SEQUENCE</scope>
    <source>
        <strain evidence="6">ATCC 74209</strain>
    </source>
</reference>
<evidence type="ECO:0000256" key="1">
    <source>
        <dbReference type="ARBA" id="ARBA00013201"/>
    </source>
</evidence>
<gene>
    <name evidence="6" type="ORF">GQ43DRAFT_305714</name>
</gene>
<dbReference type="PANTHER" id="PTHR10272:SF14">
    <property type="entry name" value="PAF ACETYLHYDROLASE FAMILY PROTEIN"/>
    <property type="match status" value="1"/>
</dbReference>
<dbReference type="GO" id="GO:0003847">
    <property type="term" value="F:1-alkyl-2-acetylglycerophosphocholine esterase activity"/>
    <property type="evidence" value="ECO:0007669"/>
    <property type="project" value="UniProtKB-EC"/>
</dbReference>
<proteinExistence type="predicted"/>
<keyword evidence="4" id="KW-0443">Lipid metabolism</keyword>
<feature type="signal peptide" evidence="5">
    <location>
        <begin position="1"/>
        <end position="28"/>
    </location>
</feature>
<dbReference type="EC" id="3.1.1.47" evidence="1"/>
<keyword evidence="2" id="KW-0378">Hydrolase</keyword>
<dbReference type="AlphaFoldDB" id="A0A9P4JQM2"/>
<protein>
    <recommendedName>
        <fullName evidence="1">1-alkyl-2-acetylglycerophosphocholine esterase</fullName>
        <ecNumber evidence="1">3.1.1.47</ecNumber>
    </recommendedName>
</protein>
<comment type="caution">
    <text evidence="6">The sequence shown here is derived from an EMBL/GenBank/DDBJ whole genome shotgun (WGS) entry which is preliminary data.</text>
</comment>
<evidence type="ECO:0000256" key="4">
    <source>
        <dbReference type="ARBA" id="ARBA00023098"/>
    </source>
</evidence>
<dbReference type="InterPro" id="IPR029058">
    <property type="entry name" value="AB_hydrolase_fold"/>
</dbReference>
<keyword evidence="5" id="KW-0732">Signal</keyword>
<dbReference type="GO" id="GO:0016042">
    <property type="term" value="P:lipid catabolic process"/>
    <property type="evidence" value="ECO:0007669"/>
    <property type="project" value="UniProtKB-KW"/>
</dbReference>